<accession>A0A7Y0A2H4</accession>
<dbReference type="EMBL" id="JABBFZ010000033">
    <property type="protein sequence ID" value="NML35218.1"/>
    <property type="molecule type" value="Genomic_DNA"/>
</dbReference>
<sequence length="69" mass="7815">MTTDELRLHLIHLIETYVTDSILMKRLLALAERDEVPAKGVLVKSIPYLSGRVTDADARLIEEVAFNFC</sequence>
<keyword evidence="2" id="KW-1185">Reference proteome</keyword>
<dbReference type="AlphaFoldDB" id="A0A7Y0A2H4"/>
<name>A0A7Y0A2H4_9BURK</name>
<proteinExistence type="predicted"/>
<reference evidence="1 2" key="1">
    <citation type="submission" date="2020-04" db="EMBL/GenBank/DDBJ databases">
        <title>Paraburkholderia sp. G-4-1-8 isolated from soil.</title>
        <authorList>
            <person name="Dahal R.H."/>
        </authorList>
    </citation>
    <scope>NUCLEOTIDE SEQUENCE [LARGE SCALE GENOMIC DNA]</scope>
    <source>
        <strain evidence="1 2">G-4-1-8</strain>
    </source>
</reference>
<dbReference type="RefSeq" id="WP_169501399.1">
    <property type="nucleotide sequence ID" value="NZ_JABBFZ010000033.1"/>
</dbReference>
<gene>
    <name evidence="1" type="ORF">HHL14_30895</name>
</gene>
<organism evidence="1 2">
    <name type="scientific">Paraburkholderia antibiotica</name>
    <dbReference type="NCBI Taxonomy" id="2728839"/>
    <lineage>
        <taxon>Bacteria</taxon>
        <taxon>Pseudomonadati</taxon>
        <taxon>Pseudomonadota</taxon>
        <taxon>Betaproteobacteria</taxon>
        <taxon>Burkholderiales</taxon>
        <taxon>Burkholderiaceae</taxon>
        <taxon>Paraburkholderia</taxon>
    </lineage>
</organism>
<dbReference type="Proteomes" id="UP000583127">
    <property type="component" value="Unassembled WGS sequence"/>
</dbReference>
<protein>
    <submittedName>
        <fullName evidence="1">Uncharacterized protein</fullName>
    </submittedName>
</protein>
<evidence type="ECO:0000313" key="2">
    <source>
        <dbReference type="Proteomes" id="UP000583127"/>
    </source>
</evidence>
<evidence type="ECO:0000313" key="1">
    <source>
        <dbReference type="EMBL" id="NML35218.1"/>
    </source>
</evidence>
<comment type="caution">
    <text evidence="1">The sequence shown here is derived from an EMBL/GenBank/DDBJ whole genome shotgun (WGS) entry which is preliminary data.</text>
</comment>